<reference evidence="1" key="1">
    <citation type="submission" date="2022-07" db="EMBL/GenBank/DDBJ databases">
        <title>Phylogenomic reconstructions and comparative analyses of Kickxellomycotina fungi.</title>
        <authorList>
            <person name="Reynolds N.K."/>
            <person name="Stajich J.E."/>
            <person name="Barry K."/>
            <person name="Grigoriev I.V."/>
            <person name="Crous P."/>
            <person name="Smith M.E."/>
        </authorList>
    </citation>
    <scope>NUCLEOTIDE SEQUENCE</scope>
    <source>
        <strain evidence="1">Benny 63K</strain>
    </source>
</reference>
<name>A0ACC1IQ24_9FUNG</name>
<organism evidence="1 2">
    <name type="scientific">Kickxella alabastrina</name>
    <dbReference type="NCBI Taxonomy" id="61397"/>
    <lineage>
        <taxon>Eukaryota</taxon>
        <taxon>Fungi</taxon>
        <taxon>Fungi incertae sedis</taxon>
        <taxon>Zoopagomycota</taxon>
        <taxon>Kickxellomycotina</taxon>
        <taxon>Kickxellomycetes</taxon>
        <taxon>Kickxellales</taxon>
        <taxon>Kickxellaceae</taxon>
        <taxon>Kickxella</taxon>
    </lineage>
</organism>
<sequence length="1984" mass="217900">MYSDHNEPPTEELSGYEDNTAEHLGYAVSEIGRAVSQDETGVDFADQFDGPLERLEIRRMSDTPAESRVDQQGWYQNGRRGDDSEEDDMFGRSFEDDGGMEEMEFSTHSGETGGGTRQTMGLTAEDISEDSFLNRANGGGVGDYSHTRSLHSDTLDRHSTMRSHPDGRQPNGPNVIWDGPSDSEHDERDERLTTFSSPEHTGEVGGIEEIGAQLAQVMGRLNQSFPQQQQQRREEEEEVDWDEREREIPDTPDINITFTTAQLSVTSATNSEEDALNTVNMGRDDMIIQLGATHQLRNPLPTPDNSSEGQIISTIAEVYSVVREIRNEQVDEMTEAVAALRTENIRVVEELRVEADDDATLRLEPPPFQNIDMHRSLDDGFVVSRGEYSLNGSFDSLDHPNMGSQETLGAQSPESMRQDSEYFSQGRAGGGGGGGSHQRGHLSSPTQFSPFSNSGRGRFGNMVSSLGYSSRPSTPGGGGSARDSGFGPVEDADEMFGNYATSSNPDYEDIARQHEMDFSDLMGESDHDNDGFGSDRPPESLFASSSSIIGNRRNQWMRPGHRVSQQQQNQSTLARRRNFSTWDGREATVEAMREQEERFAMDMRNPIELMGKANSLGMSDADSEVSGLIPADLGHSTEGSHRSAKSPMGRGWIRFAAPGPGDRNVAASLDTPQSTPVTDHPQQQRHAQNNQYDQYAHYSHYGQRENNGQADGAVLLPPPPTTPRTVMSRDPYHGPSTRVLHAVPPFDAHALPTPPSGIPQGEMQRVRPQGQMALLRNARPAGPRSIDDMRRPPPLTIASRQSTPDRHYYQQQQQSRQQNYQHQQDRQSSHQQDYQQQDQQQQQRNAQAAAEFAHAAQVNPDYDQSDDGSLGLGSLLLGDMQPTESIRINRTPLATGQFVPAHARILGASRGMASPMRSANAAGGTGFVSRDWTSQSTVTSAAYVPFQEPTVDIARLPRYKDVALGKIDSVSSMENSPRAPVVADGPGSEWGGRSQGELRGMLSYESDAVHTIRYESPTPSVGSMEALDMGHMGMSGFGKRQQLPQQQQGHQGQQQQARVVSEDAEGTPSLKEIYDMVKVVLTTMSSQAQTETPHGVGPKEGGRPADTGRSQLGPIAVDHDSRRMRTMSTLDRQLNNVYAGISMEAEEKQRERKREQQQQQAADISNRSYPDSRPAAPTPRRRNNFSRFIDDESGSFVGSEAAPAPPALVAASDAETNATDRFMQRYRSEVAPQRTQSTQQYVERYTSDTAAGNYSVMRGMSPLMPSVSSLPQPLSASVTREISGSSGADGGDGSGGSAQGLARVLDALGEGSISKEDIYRTLEEVVSAVVSKNGSFERASAQQASETLDQPQQQQPRRGMATETAVQTEDVPADNTDAGDDGPVDKAFMRSVLASMESHFERIGKQLLVAKMQNQSEAAQPAQPADVGSVPEESELRESSSPELPANQRIVEAPVFETPTRRGRLAQGVHWPSSQEEPELRERLASPPAPRAVSPLRERFSMGGRRGYHQQMSPLAGRGRSQHQQQQATSAFGSYFANADHAADVDAAMDAMADEYDNDDDGELSDTMTTVQDDAPMPVPGSVGPALVHAASTPGHRSQLPPLSMTAQKRSERISGESITSHLGNSDQLGRRQTLDSLRRQHQHGHEHEHEHDHDHEQQQQQSPRSNVRADDGYDSLNDAIYSAHIVRQLSETLAGLEQEHVKRFHHLRSTKATDCPVCRSLEAQNHDPYLYGKHAVAYKSLPMRRLQGLLNAYVDVMTMERPHLQRSTLSPPPACVSREDDLQAVRGDSLYHSFTPTPTRSGKVIARSLAQCGSPLGDTRRTTGVVIEQLREELDAVGRRYRRMVGEYEMLDPTRKSDQRRRRQMAGDLKDLVDLLDVKGEQIATLAGLHHSDTLPTSRVAAAPAAAVGERKGAKQRKQLQQQRRAFWDDSIEMSSERVNENSGSSANVSGGGSSSGGRAHTSNTERVYNSARDLQKALGDMY</sequence>
<protein>
    <submittedName>
        <fullName evidence="1">Uncharacterized protein</fullName>
    </submittedName>
</protein>
<evidence type="ECO:0000313" key="2">
    <source>
        <dbReference type="Proteomes" id="UP001150581"/>
    </source>
</evidence>
<dbReference type="Proteomes" id="UP001150581">
    <property type="component" value="Unassembled WGS sequence"/>
</dbReference>
<keyword evidence="2" id="KW-1185">Reference proteome</keyword>
<accession>A0ACC1IQ24</accession>
<evidence type="ECO:0000313" key="1">
    <source>
        <dbReference type="EMBL" id="KAJ1898694.1"/>
    </source>
</evidence>
<dbReference type="EMBL" id="JANBPG010000217">
    <property type="protein sequence ID" value="KAJ1898694.1"/>
    <property type="molecule type" value="Genomic_DNA"/>
</dbReference>
<proteinExistence type="predicted"/>
<comment type="caution">
    <text evidence="1">The sequence shown here is derived from an EMBL/GenBank/DDBJ whole genome shotgun (WGS) entry which is preliminary data.</text>
</comment>
<gene>
    <name evidence="1" type="ORF">LPJ66_002586</name>
</gene>